<organism evidence="1 2">
    <name type="scientific">Parasedimentitalea maritima</name>
    <dbReference type="NCBI Taxonomy" id="2578117"/>
    <lineage>
        <taxon>Bacteria</taxon>
        <taxon>Pseudomonadati</taxon>
        <taxon>Pseudomonadota</taxon>
        <taxon>Alphaproteobacteria</taxon>
        <taxon>Rhodobacterales</taxon>
        <taxon>Paracoccaceae</taxon>
        <taxon>Parasedimentitalea</taxon>
    </lineage>
</organism>
<gene>
    <name evidence="1" type="ORF">FEE96_15655</name>
</gene>
<comment type="caution">
    <text evidence="1">The sequence shown here is derived from an EMBL/GenBank/DDBJ whole genome shotgun (WGS) entry which is preliminary data.</text>
</comment>
<proteinExistence type="predicted"/>
<reference evidence="1 2" key="1">
    <citation type="submission" date="2019-05" db="EMBL/GenBank/DDBJ databases">
        <title>Draft genome sequence of Pelagicola sp. DSW4-44.</title>
        <authorList>
            <person name="Oh J."/>
        </authorList>
    </citation>
    <scope>NUCLEOTIDE SEQUENCE [LARGE SCALE GENOMIC DNA]</scope>
    <source>
        <strain evidence="1 2">DSW4-44</strain>
    </source>
</reference>
<dbReference type="RefSeq" id="WP_138164056.1">
    <property type="nucleotide sequence ID" value="NZ_VAUA01000008.1"/>
</dbReference>
<evidence type="ECO:0000313" key="2">
    <source>
        <dbReference type="Proteomes" id="UP000305041"/>
    </source>
</evidence>
<protein>
    <submittedName>
        <fullName evidence="1">Uncharacterized protein</fullName>
    </submittedName>
</protein>
<sequence length="345" mass="38045">MMFNVHTDAQNHLQGYIVPNGFSAPARIRVTGNGQRLYEGDCHEVVNDLIRIGRHGTGLTSFVLDEMLIPGLAEIKDLTILDGDTGMLIFRRNRPDHDLQKRVFRLETTLATTSPYADTLMPRFAYGLRDVHLYGQETVSQLFNLNHYPSMYFEGRIHIRAHQRYLTDQFLSLVSVADPFTALAMKIDSLGHLDQHVINQLEEREYTAFLPLAGLFDGVAINRPDAVRRRLKQAPKDMMAALESPLVGLLTGNTPGQGGSRSDLSAALDVLSAFDVVLLAENATRGQAAFAAALGLPPDLVPRTEIPSRVHALADALRDLPVLEAALENDLIAYHCVVQADLATS</sequence>
<keyword evidence="2" id="KW-1185">Reference proteome</keyword>
<accession>A0ABY2URW9</accession>
<evidence type="ECO:0000313" key="1">
    <source>
        <dbReference type="EMBL" id="TLP60296.1"/>
    </source>
</evidence>
<name>A0ABY2URW9_9RHOB</name>
<dbReference type="Proteomes" id="UP000305041">
    <property type="component" value="Unassembled WGS sequence"/>
</dbReference>
<dbReference type="EMBL" id="VAUA01000008">
    <property type="protein sequence ID" value="TLP60296.1"/>
    <property type="molecule type" value="Genomic_DNA"/>
</dbReference>